<feature type="compositionally biased region" description="Polar residues" evidence="1">
    <location>
        <begin position="698"/>
        <end position="713"/>
    </location>
</feature>
<feature type="compositionally biased region" description="Polar residues" evidence="1">
    <location>
        <begin position="352"/>
        <end position="361"/>
    </location>
</feature>
<feature type="compositionally biased region" description="Polar residues" evidence="1">
    <location>
        <begin position="848"/>
        <end position="862"/>
    </location>
</feature>
<reference evidence="3" key="1">
    <citation type="journal article" date="2023" name="Mol. Phylogenet. Evol.">
        <title>Genome-scale phylogeny and comparative genomics of the fungal order Sordariales.</title>
        <authorList>
            <person name="Hensen N."/>
            <person name="Bonometti L."/>
            <person name="Westerberg I."/>
            <person name="Brannstrom I.O."/>
            <person name="Guillou S."/>
            <person name="Cros-Aarteil S."/>
            <person name="Calhoun S."/>
            <person name="Haridas S."/>
            <person name="Kuo A."/>
            <person name="Mondo S."/>
            <person name="Pangilinan J."/>
            <person name="Riley R."/>
            <person name="LaButti K."/>
            <person name="Andreopoulos B."/>
            <person name="Lipzen A."/>
            <person name="Chen C."/>
            <person name="Yan M."/>
            <person name="Daum C."/>
            <person name="Ng V."/>
            <person name="Clum A."/>
            <person name="Steindorff A."/>
            <person name="Ohm R.A."/>
            <person name="Martin F."/>
            <person name="Silar P."/>
            <person name="Natvig D.O."/>
            <person name="Lalanne C."/>
            <person name="Gautier V."/>
            <person name="Ament-Velasquez S.L."/>
            <person name="Kruys A."/>
            <person name="Hutchinson M.I."/>
            <person name="Powell A.J."/>
            <person name="Barry K."/>
            <person name="Miller A.N."/>
            <person name="Grigoriev I.V."/>
            <person name="Debuchy R."/>
            <person name="Gladieux P."/>
            <person name="Hiltunen Thoren M."/>
            <person name="Johannesson H."/>
        </authorList>
    </citation>
    <scope>NUCLEOTIDE SEQUENCE [LARGE SCALE GENOMIC DNA]</scope>
    <source>
        <strain evidence="3">CBS 340.73</strain>
    </source>
</reference>
<feature type="region of interest" description="Disordered" evidence="1">
    <location>
        <begin position="610"/>
        <end position="773"/>
    </location>
</feature>
<accession>A0AAN6N5R1</accession>
<feature type="compositionally biased region" description="Polar residues" evidence="1">
    <location>
        <begin position="141"/>
        <end position="150"/>
    </location>
</feature>
<feature type="compositionally biased region" description="Basic and acidic residues" evidence="1">
    <location>
        <begin position="819"/>
        <end position="847"/>
    </location>
</feature>
<feature type="region of interest" description="Disordered" evidence="1">
    <location>
        <begin position="79"/>
        <end position="206"/>
    </location>
</feature>
<feature type="region of interest" description="Disordered" evidence="1">
    <location>
        <begin position="802"/>
        <end position="1019"/>
    </location>
</feature>
<comment type="caution">
    <text evidence="2">The sequence shown here is derived from an EMBL/GenBank/DDBJ whole genome shotgun (WGS) entry which is preliminary data.</text>
</comment>
<dbReference type="AlphaFoldDB" id="A0AAN6N5R1"/>
<feature type="compositionally biased region" description="Low complexity" evidence="1">
    <location>
        <begin position="998"/>
        <end position="1019"/>
    </location>
</feature>
<protein>
    <submittedName>
        <fullName evidence="2">Uncharacterized protein</fullName>
    </submittedName>
</protein>
<feature type="compositionally biased region" description="Basic and acidic residues" evidence="1">
    <location>
        <begin position="754"/>
        <end position="773"/>
    </location>
</feature>
<evidence type="ECO:0000313" key="2">
    <source>
        <dbReference type="EMBL" id="KAK3939697.1"/>
    </source>
</evidence>
<dbReference type="Proteomes" id="UP001303473">
    <property type="component" value="Unassembled WGS sequence"/>
</dbReference>
<feature type="compositionally biased region" description="Basic and acidic residues" evidence="1">
    <location>
        <begin position="920"/>
        <end position="966"/>
    </location>
</feature>
<feature type="region of interest" description="Disordered" evidence="1">
    <location>
        <begin position="1051"/>
        <end position="1093"/>
    </location>
</feature>
<feature type="compositionally biased region" description="Basic and acidic residues" evidence="1">
    <location>
        <begin position="975"/>
        <end position="992"/>
    </location>
</feature>
<feature type="compositionally biased region" description="Low complexity" evidence="1">
    <location>
        <begin position="676"/>
        <end position="693"/>
    </location>
</feature>
<feature type="compositionally biased region" description="Low complexity" evidence="1">
    <location>
        <begin position="1082"/>
        <end position="1093"/>
    </location>
</feature>
<feature type="compositionally biased region" description="Polar residues" evidence="1">
    <location>
        <begin position="524"/>
        <end position="534"/>
    </location>
</feature>
<feature type="compositionally biased region" description="Polar residues" evidence="1">
    <location>
        <begin position="1063"/>
        <end position="1073"/>
    </location>
</feature>
<feature type="compositionally biased region" description="Low complexity" evidence="1">
    <location>
        <begin position="414"/>
        <end position="429"/>
    </location>
</feature>
<feature type="compositionally biased region" description="Basic and acidic residues" evidence="1">
    <location>
        <begin position="376"/>
        <end position="385"/>
    </location>
</feature>
<feature type="compositionally biased region" description="Polar residues" evidence="1">
    <location>
        <begin position="630"/>
        <end position="639"/>
    </location>
</feature>
<gene>
    <name evidence="2" type="ORF">QBC46DRAFT_408994</name>
</gene>
<sequence>MAEVENTAEESLRANSLQRMLELEKKYKLERLQNAPASPPSSPPPDACQDRPSLQIRRADSLSQQQNYLMLKAVRRSVAVPSLSITIPQPDGDRQDNASRDKRAERESEEHHVVDGKMVPEPLQKQVKFLAPDDDEEEMSDQSSICQSPSWEGYGQRKKDKKKEAERRKKEREQADKEAKAAKRKLAARLSKSPPPATNGRTSRAFALANGERSMSDPLLVSHLLRENQFTEAPEEIHRVASTSNLPYRPAVDEILSDSELQGRRFVGGIKLEQEREAALQGSIHSSQSSPSALQFNLSISPEPRQQIRKAYSAGPGQSMAPPAVPNLGNGSPREAFPPSSSRTPMLRHTTAPLQGRSNGLLSKRRDADASSNSTHSEESNERGRQRGGYVRQQREQSADRALTGFAYEQMVANPSLNSSSTRSSSRNTQHTRRSSLTQEAKGLAMKLAGLKTATAATKGDTARHTRTDSQTDYFTFMQQAYSTPGLDMLSMGITFPVSRKKQKRQTPAIDQAPASGAPPSRGTAHTSQSQDVAQAQDRPVTAPGLGSSKEPSIGGSGVSYQTKKARSLKDAAKAAFTIHRGPLPTTDVPKSPLAVPPYLMLRTRMQSQPVVPTTNEMSSLEPAALPPASETSADSSKVTRAPEESSVSNNKMQSASTQTDSSDPIKTTNLETQPGSRVSEGSSSSSAYEDGSPLPSPATTPDTSRPQSSRGLTMTVGEVSKSTVESHMIQDDERTLRQSLQGSKSSSTSSTPRELDILEVRESHEMTEEDRWSRTALPLDIDFEAPDFAVSLSNLGHQLGSLESELAETSGGAQPTMEEERSGDKREQTAHTRPETHEHVRTERHQPQLSKSFSNPDLGTESSEKTGDIGLVQQDMAIPPRSKKRVQAANRPKISAGDTLSSEEEQERERQQAQQSTQRRVDEPVDKEMKREILAEKARERDESTMTRESEQNDRETLQRREAKRERKARKEQRKQEKSREPHDAQGKEEAPEPTPSSMSRSLASSSISSSNSSLLSSKFQSPMEGFVPSAEFTSSPYFVDFPNPTRMQAATSSMAEPVKASSATHTVTERSATAPVPSNAPQAPIKPQAQPRTLSAPVGILKNTTRSTSPPAASLLASATRPPVLSALPKHMQLQAGMPVRPPVPVGESRMVPIAKMFVECCNCKFYHDMPSKLYECMAKPDAVVEDKLLGISGAITTMVKCPWCTHNMSTKCCAGYAAVVYLKERLH</sequence>
<feature type="compositionally biased region" description="Basic and acidic residues" evidence="1">
    <location>
        <begin position="91"/>
        <end position="115"/>
    </location>
</feature>
<evidence type="ECO:0000256" key="1">
    <source>
        <dbReference type="SAM" id="MobiDB-lite"/>
    </source>
</evidence>
<feature type="compositionally biased region" description="Polar residues" evidence="1">
    <location>
        <begin position="610"/>
        <end position="619"/>
    </location>
</feature>
<feature type="compositionally biased region" description="Basic and acidic residues" evidence="1">
    <location>
        <begin position="162"/>
        <end position="181"/>
    </location>
</feature>
<name>A0AAN6N5R1_9PEZI</name>
<feature type="region of interest" description="Disordered" evidence="1">
    <location>
        <begin position="412"/>
        <end position="439"/>
    </location>
</feature>
<feature type="region of interest" description="Disordered" evidence="1">
    <location>
        <begin position="28"/>
        <end position="53"/>
    </location>
</feature>
<proteinExistence type="predicted"/>
<keyword evidence="3" id="KW-1185">Reference proteome</keyword>
<dbReference type="EMBL" id="MU853807">
    <property type="protein sequence ID" value="KAK3939697.1"/>
    <property type="molecule type" value="Genomic_DNA"/>
</dbReference>
<organism evidence="2 3">
    <name type="scientific">Diplogelasinospora grovesii</name>
    <dbReference type="NCBI Taxonomy" id="303347"/>
    <lineage>
        <taxon>Eukaryota</taxon>
        <taxon>Fungi</taxon>
        <taxon>Dikarya</taxon>
        <taxon>Ascomycota</taxon>
        <taxon>Pezizomycotina</taxon>
        <taxon>Sordariomycetes</taxon>
        <taxon>Sordariomycetidae</taxon>
        <taxon>Sordariales</taxon>
        <taxon>Diplogelasinosporaceae</taxon>
        <taxon>Diplogelasinospora</taxon>
    </lineage>
</organism>
<feature type="region of interest" description="Disordered" evidence="1">
    <location>
        <begin position="499"/>
        <end position="562"/>
    </location>
</feature>
<feature type="compositionally biased region" description="Polar residues" evidence="1">
    <location>
        <begin position="646"/>
        <end position="675"/>
    </location>
</feature>
<feature type="compositionally biased region" description="Pro residues" evidence="1">
    <location>
        <begin position="37"/>
        <end position="46"/>
    </location>
</feature>
<evidence type="ECO:0000313" key="3">
    <source>
        <dbReference type="Proteomes" id="UP001303473"/>
    </source>
</evidence>
<feature type="region of interest" description="Disordered" evidence="1">
    <location>
        <begin position="312"/>
        <end position="399"/>
    </location>
</feature>